<keyword evidence="1" id="KW-0732">Signal</keyword>
<evidence type="ECO:0000313" key="3">
    <source>
        <dbReference type="EMBL" id="CAM74584.1"/>
    </source>
</evidence>
<dbReference type="AlphaFoldDB" id="A4TVC7"/>
<sequence>MIRHLLLVLAMAVALSLPPGPAQAGPKVVDLSGRTITVPDKIERLILGEGRAVIALGILDRADPLARVVGTMGDFPLLDPIGHAKWLKRFPQLGEIAAIGKVAADSFSVERSIALKPDLALFSMAGHGPAPKDVEIIKQLEAAGITVAFVDFFFDPLVNTPKSMELLGTLLGRQAEAAEFNAVYGRELAKVTDRVAALKDRPLVFIENRVGLQAECCASIGNGILGTMVAAAGGRNLASGLIPGYAGTISLEYLMTHQPDIYLGTAVGNIDSAAKAPERIVLGHDTPVELAKSSFARALARPGIGQLQAVRQGRAYALWHHFVHSPFNVVAVQVLAQWIHPEHFADLDPAATLRELTTRFQPLPLDGVFWTQYP</sequence>
<dbReference type="Pfam" id="PF01497">
    <property type="entry name" value="Peripla_BP_2"/>
    <property type="match status" value="1"/>
</dbReference>
<dbReference type="RefSeq" id="WP_106002208.1">
    <property type="nucleotide sequence ID" value="NZ_CP027527.1"/>
</dbReference>
<dbReference type="InterPro" id="IPR050902">
    <property type="entry name" value="ABC_Transporter_SBP"/>
</dbReference>
<reference evidence="3" key="1">
    <citation type="journal article" date="2007" name="J. Bacteriol.">
        <title>Comparative genome analysis of four magnetotactic bacteria reveals a complex set of group-specific genes implicated in magnetosome biomineralization and function.</title>
        <authorList>
            <person name="Richter M."/>
            <person name="Kube M."/>
            <person name="Bazylinski D.A."/>
            <person name="Lombardot T."/>
            <person name="Gloeckner F.O."/>
            <person name="Reinhardt R."/>
            <person name="Schueler D."/>
        </authorList>
    </citation>
    <scope>NUCLEOTIDE SEQUENCE</scope>
    <source>
        <strain evidence="3">MSR-1</strain>
    </source>
</reference>
<name>A4TVC7_9PROT</name>
<dbReference type="Gene3D" id="3.40.50.1980">
    <property type="entry name" value="Nitrogenase molybdenum iron protein domain"/>
    <property type="match status" value="2"/>
</dbReference>
<dbReference type="SUPFAM" id="SSF53807">
    <property type="entry name" value="Helical backbone' metal receptor"/>
    <property type="match status" value="1"/>
</dbReference>
<dbReference type="PANTHER" id="PTHR30535">
    <property type="entry name" value="VITAMIN B12-BINDING PROTEIN"/>
    <property type="match status" value="1"/>
</dbReference>
<protein>
    <recommendedName>
        <fullName evidence="2">Fe/B12 periplasmic-binding domain-containing protein</fullName>
    </recommendedName>
</protein>
<proteinExistence type="predicted"/>
<organism evidence="3">
    <name type="scientific">Magnetospirillum gryphiswaldense</name>
    <dbReference type="NCBI Taxonomy" id="55518"/>
    <lineage>
        <taxon>Bacteria</taxon>
        <taxon>Pseudomonadati</taxon>
        <taxon>Pseudomonadota</taxon>
        <taxon>Alphaproteobacteria</taxon>
        <taxon>Rhodospirillales</taxon>
        <taxon>Rhodospirillaceae</taxon>
        <taxon>Magnetospirillum</taxon>
    </lineage>
</organism>
<dbReference type="EMBL" id="CU459003">
    <property type="protein sequence ID" value="CAM74584.1"/>
    <property type="molecule type" value="Genomic_DNA"/>
</dbReference>
<dbReference type="PANTHER" id="PTHR30535:SF34">
    <property type="entry name" value="MOLYBDATE-BINDING PROTEIN MOLA"/>
    <property type="match status" value="1"/>
</dbReference>
<feature type="chain" id="PRO_5002673127" description="Fe/B12 periplasmic-binding domain-containing protein" evidence="1">
    <location>
        <begin position="25"/>
        <end position="374"/>
    </location>
</feature>
<feature type="signal peptide" evidence="1">
    <location>
        <begin position="1"/>
        <end position="24"/>
    </location>
</feature>
<gene>
    <name evidence="3" type="ORF">MGR_0082</name>
</gene>
<evidence type="ECO:0000259" key="2">
    <source>
        <dbReference type="PROSITE" id="PS50983"/>
    </source>
</evidence>
<accession>A4TVC7</accession>
<dbReference type="PROSITE" id="PS50983">
    <property type="entry name" value="FE_B12_PBP"/>
    <property type="match status" value="1"/>
</dbReference>
<feature type="domain" description="Fe/B12 periplasmic-binding" evidence="2">
    <location>
        <begin position="41"/>
        <end position="347"/>
    </location>
</feature>
<evidence type="ECO:0000256" key="1">
    <source>
        <dbReference type="SAM" id="SignalP"/>
    </source>
</evidence>
<dbReference type="InterPro" id="IPR002491">
    <property type="entry name" value="ABC_transptr_periplasmic_BD"/>
</dbReference>